<dbReference type="Proteomes" id="UP000503003">
    <property type="component" value="Chromosome 2"/>
</dbReference>
<proteinExistence type="predicted"/>
<reference evidence="1 2" key="1">
    <citation type="submission" date="2020-02" db="EMBL/GenBank/DDBJ databases">
        <title>A complete genome of a marine bacterium Vibrio sp. ZWAL4003 isolated from the mangrove sediment with the ability to degrade polysaccharides.</title>
        <authorList>
            <person name="Wu J."/>
            <person name="Qu W."/>
            <person name="Zeng R."/>
        </authorList>
    </citation>
    <scope>NUCLEOTIDE SEQUENCE [LARGE SCALE GENOMIC DNA]</scope>
    <source>
        <strain evidence="1 2">ZWAL4003</strain>
    </source>
</reference>
<accession>A0A6G7CML9</accession>
<organism evidence="1 2">
    <name type="scientific">Vibrio ziniensis</name>
    <dbReference type="NCBI Taxonomy" id="2711221"/>
    <lineage>
        <taxon>Bacteria</taxon>
        <taxon>Pseudomonadati</taxon>
        <taxon>Pseudomonadota</taxon>
        <taxon>Gammaproteobacteria</taxon>
        <taxon>Vibrionales</taxon>
        <taxon>Vibrionaceae</taxon>
        <taxon>Vibrio</taxon>
    </lineage>
</organism>
<dbReference type="AlphaFoldDB" id="A0A6G7CML9"/>
<keyword evidence="2" id="KW-1185">Reference proteome</keyword>
<evidence type="ECO:0000313" key="1">
    <source>
        <dbReference type="EMBL" id="QIH43352.1"/>
    </source>
</evidence>
<gene>
    <name evidence="1" type="ORF">G5S32_15225</name>
</gene>
<name>A0A6G7CML9_9VIBR</name>
<sequence length="104" mass="11775">MANMHSVSPERFRFISHRIKIATKIQDWRALRRCDAELNELLTTCQQFLSDPQIAPHVTEVKAAHKAAYDALRLATSELESQMSTVNDQQERAVAYQATMSAEG</sequence>
<dbReference type="RefSeq" id="WP_165312889.1">
    <property type="nucleotide sequence ID" value="NZ_CP049332.1"/>
</dbReference>
<dbReference type="EMBL" id="CP049332">
    <property type="protein sequence ID" value="QIH43352.1"/>
    <property type="molecule type" value="Genomic_DNA"/>
</dbReference>
<dbReference type="KEGG" id="vzi:G5S32_15225"/>
<protein>
    <submittedName>
        <fullName evidence="1">LafD</fullName>
    </submittedName>
</protein>
<evidence type="ECO:0000313" key="2">
    <source>
        <dbReference type="Proteomes" id="UP000503003"/>
    </source>
</evidence>